<protein>
    <submittedName>
        <fullName evidence="1">Uncharacterized protein</fullName>
    </submittedName>
</protein>
<organism evidence="1 2">
    <name type="scientific">Rhodotorula mucilaginosa</name>
    <name type="common">Yeast</name>
    <name type="synonym">Rhodotorula rubra</name>
    <dbReference type="NCBI Taxonomy" id="5537"/>
    <lineage>
        <taxon>Eukaryota</taxon>
        <taxon>Fungi</taxon>
        <taxon>Dikarya</taxon>
        <taxon>Basidiomycota</taxon>
        <taxon>Pucciniomycotina</taxon>
        <taxon>Microbotryomycetes</taxon>
        <taxon>Sporidiobolales</taxon>
        <taxon>Sporidiobolaceae</taxon>
        <taxon>Rhodotorula</taxon>
    </lineage>
</organism>
<evidence type="ECO:0000313" key="2">
    <source>
        <dbReference type="Proteomes" id="UP000777482"/>
    </source>
</evidence>
<name>A0A9P6W8L2_RHOMI</name>
<sequence length="354" mass="39743">MLDRLSTEVLRAIIQQVSPSVWERSECLTQLGIVCVSIRRAIKPIADEFAHVDRTDAVNVIKRWPTSCRKLVTTLLIGHDGTNTELKDALQIDERDLTRLLAALPAVKAVYIRNIAASPLPPDGVQAGAVTFATAQNNPFRRCATLSIRDSRFYFESSLEHVKFALRHLHIGALQQEPQNAPGSGLEQQFLTRKCLPHLETLRLSCHWLPRCTKDFLDQLRLIQIDLKADNLDWAVKMIQAGTLETSTPLLITYDESLLAHAPSPEIPGLKYIRLEPAHPHDILNTLEALPDLEAVFFAGTFTYRTGRLGEIDYSGEKEVREYLDTSNFVVIPPQEGDSDGIEPAFSRYIRSRA</sequence>
<gene>
    <name evidence="1" type="ORF">C6P46_006368</name>
</gene>
<dbReference type="OrthoDB" id="10277134at2759"/>
<accession>A0A9P6W8L2</accession>
<comment type="caution">
    <text evidence="1">The sequence shown here is derived from an EMBL/GenBank/DDBJ whole genome shotgun (WGS) entry which is preliminary data.</text>
</comment>
<keyword evidence="2" id="KW-1185">Reference proteome</keyword>
<evidence type="ECO:0000313" key="1">
    <source>
        <dbReference type="EMBL" id="KAG0665585.1"/>
    </source>
</evidence>
<proteinExistence type="predicted"/>
<reference evidence="1 2" key="1">
    <citation type="submission" date="2020-11" db="EMBL/GenBank/DDBJ databases">
        <title>Kefir isolates.</title>
        <authorList>
            <person name="Marcisauskas S."/>
            <person name="Kim Y."/>
            <person name="Blasche S."/>
        </authorList>
    </citation>
    <scope>NUCLEOTIDE SEQUENCE [LARGE SCALE GENOMIC DNA]</scope>
    <source>
        <strain evidence="1 2">KR</strain>
    </source>
</reference>
<dbReference type="EMBL" id="PUHQ01000008">
    <property type="protein sequence ID" value="KAG0665585.1"/>
    <property type="molecule type" value="Genomic_DNA"/>
</dbReference>
<dbReference type="AlphaFoldDB" id="A0A9P6W8L2"/>
<dbReference type="Proteomes" id="UP000777482">
    <property type="component" value="Unassembled WGS sequence"/>
</dbReference>